<dbReference type="PANTHER" id="PTHR16736">
    <property type="entry name" value="CORTEXIN-1-RELATED"/>
    <property type="match status" value="1"/>
</dbReference>
<reference evidence="6" key="1">
    <citation type="submission" date="2015-11" db="EMBL/GenBank/DDBJ databases">
        <authorList>
            <consortium name="International Coturnix japonica Genome Analysis Consortium"/>
            <person name="Warren W."/>
            <person name="Burt D.W."/>
            <person name="Antin P.B."/>
            <person name="Lanford R."/>
            <person name="Gros J."/>
            <person name="Wilson R.K."/>
        </authorList>
    </citation>
    <scope>NUCLEOTIDE SEQUENCE [LARGE SCALE GENOMIC DNA]</scope>
</reference>
<reference evidence="6" key="3">
    <citation type="submission" date="2025-09" db="UniProtKB">
        <authorList>
            <consortium name="Ensembl"/>
        </authorList>
    </citation>
    <scope>IDENTIFICATION</scope>
</reference>
<keyword evidence="2 5" id="KW-0812">Transmembrane</keyword>
<organism evidence="6 7">
    <name type="scientific">Coturnix japonica</name>
    <name type="common">Japanese quail</name>
    <name type="synonym">Coturnix coturnix japonica</name>
    <dbReference type="NCBI Taxonomy" id="93934"/>
    <lineage>
        <taxon>Eukaryota</taxon>
        <taxon>Metazoa</taxon>
        <taxon>Chordata</taxon>
        <taxon>Craniata</taxon>
        <taxon>Vertebrata</taxon>
        <taxon>Euteleostomi</taxon>
        <taxon>Archelosauria</taxon>
        <taxon>Archosauria</taxon>
        <taxon>Dinosauria</taxon>
        <taxon>Saurischia</taxon>
        <taxon>Theropoda</taxon>
        <taxon>Coelurosauria</taxon>
        <taxon>Aves</taxon>
        <taxon>Neognathae</taxon>
        <taxon>Galloanserae</taxon>
        <taxon>Galliformes</taxon>
        <taxon>Phasianidae</taxon>
        <taxon>Perdicinae</taxon>
        <taxon>Coturnix</taxon>
    </lineage>
</organism>
<evidence type="ECO:0000256" key="2">
    <source>
        <dbReference type="ARBA" id="ARBA00022692"/>
    </source>
</evidence>
<keyword evidence="7" id="KW-1185">Reference proteome</keyword>
<name>A0A8C2TXA6_COTJA</name>
<feature type="transmembrane region" description="Helical" evidence="5">
    <location>
        <begin position="48"/>
        <end position="66"/>
    </location>
</feature>
<proteinExistence type="predicted"/>
<keyword evidence="3 5" id="KW-1133">Transmembrane helix</keyword>
<sequence>MRLFPSNLQLLEIPCGKRRAFGGTQVELRSKTLQLGNLGRDKERQRNGFAIAFVVLTCLFLLAVMVRCAKLIIDPYSAIPTSTWEEEWEWGGS</sequence>
<dbReference type="Pfam" id="PF11057">
    <property type="entry name" value="Cortexin"/>
    <property type="match status" value="1"/>
</dbReference>
<dbReference type="Proteomes" id="UP000694412">
    <property type="component" value="Chromosome 25"/>
</dbReference>
<dbReference type="Ensembl" id="ENSCJPT00005026051.1">
    <property type="protein sequence ID" value="ENSCJPP00005018782.1"/>
    <property type="gene ID" value="ENSCJPG00005015255.1"/>
</dbReference>
<evidence type="ECO:0000313" key="7">
    <source>
        <dbReference type="Proteomes" id="UP000694412"/>
    </source>
</evidence>
<evidence type="ECO:0000256" key="5">
    <source>
        <dbReference type="SAM" id="Phobius"/>
    </source>
</evidence>
<dbReference type="AlphaFoldDB" id="A0A8C2TXA6"/>
<accession>A0A8C2TXA6</accession>
<dbReference type="PANTHER" id="PTHR16736:SF6">
    <property type="entry name" value="CORTEXIN DOMAIN CONTAINING 2"/>
    <property type="match status" value="1"/>
</dbReference>
<evidence type="ECO:0000256" key="4">
    <source>
        <dbReference type="ARBA" id="ARBA00023136"/>
    </source>
</evidence>
<keyword evidence="4 5" id="KW-0472">Membrane</keyword>
<evidence type="ECO:0000256" key="1">
    <source>
        <dbReference type="ARBA" id="ARBA00004167"/>
    </source>
</evidence>
<protein>
    <submittedName>
        <fullName evidence="6">Uncharacterized protein</fullName>
    </submittedName>
</protein>
<dbReference type="GeneTree" id="ENSGT01040000240780"/>
<evidence type="ECO:0000313" key="6">
    <source>
        <dbReference type="Ensembl" id="ENSCJPP00005018782.1"/>
    </source>
</evidence>
<reference evidence="6" key="2">
    <citation type="submission" date="2025-08" db="UniProtKB">
        <authorList>
            <consortium name="Ensembl"/>
        </authorList>
    </citation>
    <scope>IDENTIFICATION</scope>
</reference>
<comment type="subcellular location">
    <subcellularLocation>
        <location evidence="1">Membrane</location>
        <topology evidence="1">Single-pass membrane protein</topology>
    </subcellularLocation>
</comment>
<evidence type="ECO:0000256" key="3">
    <source>
        <dbReference type="ARBA" id="ARBA00022989"/>
    </source>
</evidence>
<dbReference type="InterPro" id="IPR020066">
    <property type="entry name" value="Cortexin"/>
</dbReference>
<dbReference type="GO" id="GO:0016020">
    <property type="term" value="C:membrane"/>
    <property type="evidence" value="ECO:0007669"/>
    <property type="project" value="UniProtKB-SubCell"/>
</dbReference>